<keyword evidence="3" id="KW-1185">Reference proteome</keyword>
<evidence type="ECO:0000313" key="2">
    <source>
        <dbReference type="EMBL" id="GLR46855.1"/>
    </source>
</evidence>
<comment type="caution">
    <text evidence="2">The sequence shown here is derived from an EMBL/GenBank/DDBJ whole genome shotgun (WGS) entry which is preliminary data.</text>
</comment>
<evidence type="ECO:0000313" key="3">
    <source>
        <dbReference type="Proteomes" id="UP001156703"/>
    </source>
</evidence>
<sequence length="60" mass="6270">MQRDEGGGDRGGEAEPDHRLAAALRVTEHGGHIGRAAALRHAGRKASPSPDWGQAITMGE</sequence>
<evidence type="ECO:0000256" key="1">
    <source>
        <dbReference type="SAM" id="MobiDB-lite"/>
    </source>
</evidence>
<reference evidence="3" key="1">
    <citation type="journal article" date="2019" name="Int. J. Syst. Evol. Microbiol.">
        <title>The Global Catalogue of Microorganisms (GCM) 10K type strain sequencing project: providing services to taxonomists for standard genome sequencing and annotation.</title>
        <authorList>
            <consortium name="The Broad Institute Genomics Platform"/>
            <consortium name="The Broad Institute Genome Sequencing Center for Infectious Disease"/>
            <person name="Wu L."/>
            <person name="Ma J."/>
        </authorList>
    </citation>
    <scope>NUCLEOTIDE SEQUENCE [LARGE SCALE GENOMIC DNA]</scope>
    <source>
        <strain evidence="3">NBRC 102146</strain>
    </source>
</reference>
<dbReference type="Proteomes" id="UP001156703">
    <property type="component" value="Unassembled WGS sequence"/>
</dbReference>
<feature type="region of interest" description="Disordered" evidence="1">
    <location>
        <begin position="32"/>
        <end position="60"/>
    </location>
</feature>
<dbReference type="EMBL" id="BSOO01000004">
    <property type="protein sequence ID" value="GLR46855.1"/>
    <property type="molecule type" value="Genomic_DNA"/>
</dbReference>
<protein>
    <submittedName>
        <fullName evidence="2">Uncharacterized protein</fullName>
    </submittedName>
</protein>
<accession>A0ABQ5Z272</accession>
<gene>
    <name evidence="2" type="ORF">GCM10007925_05660</name>
</gene>
<proteinExistence type="predicted"/>
<organism evidence="2 3">
    <name type="scientific">Sphingomonas astaxanthinifaciens DSM 22298</name>
    <dbReference type="NCBI Taxonomy" id="1123267"/>
    <lineage>
        <taxon>Bacteria</taxon>
        <taxon>Pseudomonadati</taxon>
        <taxon>Pseudomonadota</taxon>
        <taxon>Alphaproteobacteria</taxon>
        <taxon>Sphingomonadales</taxon>
        <taxon>Sphingomonadaceae</taxon>
        <taxon>Sphingomonas</taxon>
    </lineage>
</organism>
<name>A0ABQ5Z272_9SPHN</name>